<evidence type="ECO:0000313" key="9">
    <source>
        <dbReference type="EMBL" id="HDL89379.1"/>
    </source>
</evidence>
<evidence type="ECO:0000259" key="8">
    <source>
        <dbReference type="PROSITE" id="PS50928"/>
    </source>
</evidence>
<feature type="transmembrane region" description="Helical" evidence="7">
    <location>
        <begin position="131"/>
        <end position="153"/>
    </location>
</feature>
<dbReference type="PANTHER" id="PTHR30043:SF1">
    <property type="entry name" value="ABC TRANSPORT SYSTEM PERMEASE PROTEIN P69"/>
    <property type="match status" value="1"/>
</dbReference>
<dbReference type="Gene3D" id="1.10.3720.10">
    <property type="entry name" value="MetI-like"/>
    <property type="match status" value="1"/>
</dbReference>
<dbReference type="PROSITE" id="PS50928">
    <property type="entry name" value="ABC_TM1"/>
    <property type="match status" value="1"/>
</dbReference>
<feature type="transmembrane region" description="Helical" evidence="7">
    <location>
        <begin position="23"/>
        <end position="41"/>
    </location>
</feature>
<sequence length="270" mass="30448">MNTERRVRKYPDIWQRFSPRETLIRYAWYIVIVFIGVWALSNLDIPWFYFLDAHIQAGDLAYRMWPPSFEYISKLIDPLIETIHIATIGTMLTFFIAFPIAFLAARNTTFNSVTWFIGRFLLVGSRSVNTIVWGLLFVAIFGPGPLAGIWAIAFRSIGFVGKLVAEAIEEINPGAVEAIEATGASRLQVLMIGILPQVLPVIYGTIVYRWDINIRESTVLGFVGAGGIGILLYSSINQFLWREVTVMLMAVFCVVLASEFISAIIRQRIS</sequence>
<dbReference type="CDD" id="cd06261">
    <property type="entry name" value="TM_PBP2"/>
    <property type="match status" value="1"/>
</dbReference>
<evidence type="ECO:0000256" key="4">
    <source>
        <dbReference type="ARBA" id="ARBA00022692"/>
    </source>
</evidence>
<evidence type="ECO:0000256" key="2">
    <source>
        <dbReference type="ARBA" id="ARBA00022448"/>
    </source>
</evidence>
<dbReference type="InterPro" id="IPR005769">
    <property type="entry name" value="PhnE/PtxC"/>
</dbReference>
<evidence type="ECO:0000256" key="3">
    <source>
        <dbReference type="ARBA" id="ARBA00022475"/>
    </source>
</evidence>
<dbReference type="GO" id="GO:0005886">
    <property type="term" value="C:plasma membrane"/>
    <property type="evidence" value="ECO:0007669"/>
    <property type="project" value="UniProtKB-SubCell"/>
</dbReference>
<dbReference type="PANTHER" id="PTHR30043">
    <property type="entry name" value="PHOSPHONATES TRANSPORT SYSTEM PERMEASE PROTEIN"/>
    <property type="match status" value="1"/>
</dbReference>
<dbReference type="Pfam" id="PF00528">
    <property type="entry name" value="BPD_transp_1"/>
    <property type="match status" value="1"/>
</dbReference>
<accession>A0A7C1ATQ9</accession>
<feature type="transmembrane region" description="Helical" evidence="7">
    <location>
        <begin position="246"/>
        <end position="265"/>
    </location>
</feature>
<comment type="subcellular location">
    <subcellularLocation>
        <location evidence="1 7">Cell membrane</location>
        <topology evidence="1 7">Multi-pass membrane protein</topology>
    </subcellularLocation>
</comment>
<comment type="caution">
    <text evidence="9">The sequence shown here is derived from an EMBL/GenBank/DDBJ whole genome shotgun (WGS) entry which is preliminary data.</text>
</comment>
<dbReference type="Proteomes" id="UP000886355">
    <property type="component" value="Unassembled WGS sequence"/>
</dbReference>
<dbReference type="AlphaFoldDB" id="A0A7C1ATQ9"/>
<evidence type="ECO:0000256" key="6">
    <source>
        <dbReference type="ARBA" id="ARBA00023136"/>
    </source>
</evidence>
<evidence type="ECO:0000256" key="7">
    <source>
        <dbReference type="RuleBase" id="RU363032"/>
    </source>
</evidence>
<feature type="transmembrane region" description="Helical" evidence="7">
    <location>
        <begin position="83"/>
        <end position="105"/>
    </location>
</feature>
<protein>
    <submittedName>
        <fullName evidence="9">Phosphonate ABC transporter, permease protein PhnE</fullName>
    </submittedName>
</protein>
<keyword evidence="2 7" id="KW-0813">Transport</keyword>
<dbReference type="InterPro" id="IPR035906">
    <property type="entry name" value="MetI-like_sf"/>
</dbReference>
<organism evidence="9">
    <name type="scientific">Thermodesulforhabdus norvegica</name>
    <dbReference type="NCBI Taxonomy" id="39841"/>
    <lineage>
        <taxon>Bacteria</taxon>
        <taxon>Pseudomonadati</taxon>
        <taxon>Thermodesulfobacteriota</taxon>
        <taxon>Syntrophobacteria</taxon>
        <taxon>Syntrophobacterales</taxon>
        <taxon>Thermodesulforhabdaceae</taxon>
        <taxon>Thermodesulforhabdus</taxon>
    </lineage>
</organism>
<feature type="transmembrane region" description="Helical" evidence="7">
    <location>
        <begin position="219"/>
        <end position="240"/>
    </location>
</feature>
<dbReference type="NCBIfam" id="TIGR01097">
    <property type="entry name" value="PhnE"/>
    <property type="match status" value="1"/>
</dbReference>
<reference evidence="9" key="1">
    <citation type="journal article" date="2020" name="mSystems">
        <title>Genome- and Community-Level Interaction Insights into Carbon Utilization and Element Cycling Functions of Hydrothermarchaeota in Hydrothermal Sediment.</title>
        <authorList>
            <person name="Zhou Z."/>
            <person name="Liu Y."/>
            <person name="Xu W."/>
            <person name="Pan J."/>
            <person name="Luo Z.H."/>
            <person name="Li M."/>
        </authorList>
    </citation>
    <scope>NUCLEOTIDE SEQUENCE [LARGE SCALE GENOMIC DNA]</scope>
    <source>
        <strain evidence="9">HyVt-19</strain>
    </source>
</reference>
<keyword evidence="5 7" id="KW-1133">Transmembrane helix</keyword>
<evidence type="ECO:0000256" key="1">
    <source>
        <dbReference type="ARBA" id="ARBA00004651"/>
    </source>
</evidence>
<comment type="similarity">
    <text evidence="7">Belongs to the binding-protein-dependent transport system permease family.</text>
</comment>
<evidence type="ECO:0000256" key="5">
    <source>
        <dbReference type="ARBA" id="ARBA00022989"/>
    </source>
</evidence>
<feature type="domain" description="ABC transmembrane type-1" evidence="8">
    <location>
        <begin position="79"/>
        <end position="262"/>
    </location>
</feature>
<feature type="transmembrane region" description="Helical" evidence="7">
    <location>
        <begin position="187"/>
        <end position="207"/>
    </location>
</feature>
<keyword evidence="4 7" id="KW-0812">Transmembrane</keyword>
<proteinExistence type="inferred from homology"/>
<keyword evidence="6 7" id="KW-0472">Membrane</keyword>
<name>A0A7C1ATQ9_9BACT</name>
<dbReference type="GO" id="GO:0015416">
    <property type="term" value="F:ABC-type phosphonate transporter activity"/>
    <property type="evidence" value="ECO:0007669"/>
    <property type="project" value="InterPro"/>
</dbReference>
<gene>
    <name evidence="9" type="primary">phnE</name>
    <name evidence="9" type="ORF">ENG14_00570</name>
</gene>
<dbReference type="EMBL" id="DQZW01000025">
    <property type="protein sequence ID" value="HDL89379.1"/>
    <property type="molecule type" value="Genomic_DNA"/>
</dbReference>
<dbReference type="InterPro" id="IPR000515">
    <property type="entry name" value="MetI-like"/>
</dbReference>
<dbReference type="SUPFAM" id="SSF161098">
    <property type="entry name" value="MetI-like"/>
    <property type="match status" value="1"/>
</dbReference>
<keyword evidence="3" id="KW-1003">Cell membrane</keyword>